<dbReference type="AlphaFoldDB" id="A0A261FFA2"/>
<organism evidence="1 2">
    <name type="scientific">Bifidobacterium tissieri</name>
    <dbReference type="NCBI Taxonomy" id="1630162"/>
    <lineage>
        <taxon>Bacteria</taxon>
        <taxon>Bacillati</taxon>
        <taxon>Actinomycetota</taxon>
        <taxon>Actinomycetes</taxon>
        <taxon>Bifidobacteriales</taxon>
        <taxon>Bifidobacteriaceae</taxon>
        <taxon>Bifidobacterium</taxon>
    </lineage>
</organism>
<gene>
    <name evidence="1" type="ORF">BTIS_1101</name>
</gene>
<sequence length="127" mass="14061">MNHMEAKQRVLALMPDMSGWTVYPDGVATGAHPPWIVVQFDEIDRGLSEAVRATGCLWRLTIRVVGETPDGVNVACARLHDRLDGRMPDRMGALIPYSDSSVYASELTNPSTSTAYVMRVLTWRVGQ</sequence>
<reference evidence="1 2" key="1">
    <citation type="journal article" date="2017" name="BMC Genomics">
        <title>Comparative genomic and phylogenomic analyses of the Bifidobacteriaceae family.</title>
        <authorList>
            <person name="Lugli G.A."/>
            <person name="Milani C."/>
            <person name="Turroni F."/>
            <person name="Duranti S."/>
            <person name="Mancabelli L."/>
            <person name="Mangifesta M."/>
            <person name="Ferrario C."/>
            <person name="Modesto M."/>
            <person name="Mattarelli P."/>
            <person name="Jiri K."/>
            <person name="van Sinderen D."/>
            <person name="Ventura M."/>
        </authorList>
    </citation>
    <scope>NUCLEOTIDE SEQUENCE [LARGE SCALE GENOMIC DNA]</scope>
    <source>
        <strain evidence="1 2">DSM 100201</strain>
    </source>
</reference>
<proteinExistence type="predicted"/>
<evidence type="ECO:0000313" key="2">
    <source>
        <dbReference type="Proteomes" id="UP000216444"/>
    </source>
</evidence>
<accession>A0A261FFA2</accession>
<name>A0A261FFA2_9BIFI</name>
<evidence type="ECO:0000313" key="1">
    <source>
        <dbReference type="EMBL" id="OZG57860.1"/>
    </source>
</evidence>
<keyword evidence="2" id="KW-1185">Reference proteome</keyword>
<dbReference type="Proteomes" id="UP000216444">
    <property type="component" value="Unassembled WGS sequence"/>
</dbReference>
<comment type="caution">
    <text evidence="1">The sequence shown here is derived from an EMBL/GenBank/DDBJ whole genome shotgun (WGS) entry which is preliminary data.</text>
</comment>
<protein>
    <submittedName>
        <fullName evidence="1">Uncharacterized protein</fullName>
    </submittedName>
</protein>
<dbReference type="EMBL" id="MWWV01000006">
    <property type="protein sequence ID" value="OZG57860.1"/>
    <property type="molecule type" value="Genomic_DNA"/>
</dbReference>